<dbReference type="Proteomes" id="UP000235388">
    <property type="component" value="Unassembled WGS sequence"/>
</dbReference>
<dbReference type="EMBL" id="PGCJ01000280">
    <property type="protein sequence ID" value="PLW34289.1"/>
    <property type="molecule type" value="Genomic_DNA"/>
</dbReference>
<reference evidence="1 2" key="1">
    <citation type="submission" date="2017-11" db="EMBL/GenBank/DDBJ databases">
        <title>De novo assembly and phasing of dikaryotic genomes from two isolates of Puccinia coronata f. sp. avenae, the causal agent of oat crown rust.</title>
        <authorList>
            <person name="Miller M.E."/>
            <person name="Zhang Y."/>
            <person name="Omidvar V."/>
            <person name="Sperschneider J."/>
            <person name="Schwessinger B."/>
            <person name="Raley C."/>
            <person name="Palmer J.M."/>
            <person name="Garnica D."/>
            <person name="Upadhyaya N."/>
            <person name="Rathjen J."/>
            <person name="Taylor J.M."/>
            <person name="Park R.F."/>
            <person name="Dodds P.N."/>
            <person name="Hirsch C.D."/>
            <person name="Kianian S.F."/>
            <person name="Figueroa M."/>
        </authorList>
    </citation>
    <scope>NUCLEOTIDE SEQUENCE [LARGE SCALE GENOMIC DNA]</scope>
    <source>
        <strain evidence="1">12NC29</strain>
    </source>
</reference>
<sequence>MLSELQLDQLILSLLHQHCQEGQLEPQQQQHLPNLLLLLKRSSSPSPRMTARKFPFKPLQKSPLIWPIPATPLLSASLLQRPVTSLLDGLTPPVSLLLCQSQPDKSNIQTNKKRHYY</sequence>
<comment type="caution">
    <text evidence="1">The sequence shown here is derived from an EMBL/GenBank/DDBJ whole genome shotgun (WGS) entry which is preliminary data.</text>
</comment>
<dbReference type="AlphaFoldDB" id="A0A2N5U975"/>
<keyword evidence="2" id="KW-1185">Reference proteome</keyword>
<accession>A0A2N5U975</accession>
<protein>
    <submittedName>
        <fullName evidence="1">Uncharacterized protein</fullName>
    </submittedName>
</protein>
<proteinExistence type="predicted"/>
<evidence type="ECO:0000313" key="1">
    <source>
        <dbReference type="EMBL" id="PLW34289.1"/>
    </source>
</evidence>
<organism evidence="1 2">
    <name type="scientific">Puccinia coronata f. sp. avenae</name>
    <dbReference type="NCBI Taxonomy" id="200324"/>
    <lineage>
        <taxon>Eukaryota</taxon>
        <taxon>Fungi</taxon>
        <taxon>Dikarya</taxon>
        <taxon>Basidiomycota</taxon>
        <taxon>Pucciniomycotina</taxon>
        <taxon>Pucciniomycetes</taxon>
        <taxon>Pucciniales</taxon>
        <taxon>Pucciniaceae</taxon>
        <taxon>Puccinia</taxon>
    </lineage>
</organism>
<name>A0A2N5U975_9BASI</name>
<gene>
    <name evidence="1" type="ORF">PCANC_17680</name>
</gene>
<evidence type="ECO:0000313" key="2">
    <source>
        <dbReference type="Proteomes" id="UP000235388"/>
    </source>
</evidence>